<protein>
    <submittedName>
        <fullName evidence="1">Uncharacterized protein</fullName>
    </submittedName>
</protein>
<dbReference type="EMBL" id="AKWM02000022">
    <property type="protein sequence ID" value="EKS01160.1"/>
    <property type="molecule type" value="Genomic_DNA"/>
</dbReference>
<evidence type="ECO:0000313" key="2">
    <source>
        <dbReference type="Proteomes" id="UP000001343"/>
    </source>
</evidence>
<dbReference type="AlphaFoldDB" id="A0AA87SXR0"/>
<gene>
    <name evidence="1" type="ORF">LEP1GSC125_1137</name>
</gene>
<reference evidence="1 2" key="1">
    <citation type="journal article" date="2014" name="Int. J. Syst. Evol. Microbiol.">
        <title>Leptospira mayottensis sp. nov., a pathogenic species of the genus Leptospira isolated from humans.</title>
        <authorList>
            <person name="Bourhy P."/>
            <person name="Collet L."/>
            <person name="Brisse S."/>
            <person name="Picardeau M."/>
        </authorList>
    </citation>
    <scope>NUCLEOTIDE SEQUENCE [LARGE SCALE GENOMIC DNA]</scope>
    <source>
        <strain evidence="1 2">200901122</strain>
    </source>
</reference>
<comment type="caution">
    <text evidence="1">The sequence shown here is derived from an EMBL/GenBank/DDBJ whole genome shotgun (WGS) entry which is preliminary data.</text>
</comment>
<proteinExistence type="predicted"/>
<accession>A0AA87SXR0</accession>
<dbReference type="Proteomes" id="UP000001343">
    <property type="component" value="Unassembled WGS sequence"/>
</dbReference>
<evidence type="ECO:0000313" key="1">
    <source>
        <dbReference type="EMBL" id="EKS01160.1"/>
    </source>
</evidence>
<organism evidence="1 2">
    <name type="scientific">Leptospira mayottensis 200901122</name>
    <dbReference type="NCBI Taxonomy" id="1193010"/>
    <lineage>
        <taxon>Bacteria</taxon>
        <taxon>Pseudomonadati</taxon>
        <taxon>Spirochaetota</taxon>
        <taxon>Spirochaetia</taxon>
        <taxon>Leptospirales</taxon>
        <taxon>Leptospiraceae</taxon>
        <taxon>Leptospira</taxon>
    </lineage>
</organism>
<sequence length="54" mass="6223">MQKALFFESLLYFSHTSFSYLNHNNVGTTTILNAQKRQYNVICSPSGGFLLRTY</sequence>
<name>A0AA87SXR0_9LEPT</name>